<keyword evidence="1" id="KW-0812">Transmembrane</keyword>
<keyword evidence="3" id="KW-1185">Reference proteome</keyword>
<protein>
    <recommendedName>
        <fullName evidence="4">Integral membrane protein</fullName>
    </recommendedName>
</protein>
<feature type="transmembrane region" description="Helical" evidence="1">
    <location>
        <begin position="183"/>
        <end position="203"/>
    </location>
</feature>
<dbReference type="Proteomes" id="UP001519292">
    <property type="component" value="Unassembled WGS sequence"/>
</dbReference>
<proteinExistence type="predicted"/>
<feature type="transmembrane region" description="Helical" evidence="1">
    <location>
        <begin position="89"/>
        <end position="108"/>
    </location>
</feature>
<dbReference type="RefSeq" id="WP_209686146.1">
    <property type="nucleotide sequence ID" value="NZ_JAGGLU010000002.1"/>
</dbReference>
<accession>A0ABS4MCI8</accession>
<reference evidence="2 3" key="1">
    <citation type="submission" date="2021-03" db="EMBL/GenBank/DDBJ databases">
        <title>Genomic Encyclopedia of Type Strains, Phase IV (KMG-IV): sequencing the most valuable type-strain genomes for metagenomic binning, comparative biology and taxonomic classification.</title>
        <authorList>
            <person name="Goeker M."/>
        </authorList>
    </citation>
    <scope>NUCLEOTIDE SEQUENCE [LARGE SCALE GENOMIC DNA]</scope>
    <source>
        <strain evidence="2 3">DSM 101872</strain>
    </source>
</reference>
<feature type="transmembrane region" description="Helical" evidence="1">
    <location>
        <begin position="157"/>
        <end position="176"/>
    </location>
</feature>
<gene>
    <name evidence="2" type="ORF">J2Z60_000564</name>
</gene>
<feature type="transmembrane region" description="Helical" evidence="1">
    <location>
        <begin position="209"/>
        <end position="229"/>
    </location>
</feature>
<feature type="transmembrane region" description="Helical" evidence="1">
    <location>
        <begin position="37"/>
        <end position="55"/>
    </location>
</feature>
<feature type="transmembrane region" description="Helical" evidence="1">
    <location>
        <begin position="62"/>
        <end position="83"/>
    </location>
</feature>
<name>A0ABS4MCI8_9LACO</name>
<evidence type="ECO:0000313" key="2">
    <source>
        <dbReference type="EMBL" id="MBP2057400.1"/>
    </source>
</evidence>
<feature type="transmembrane region" description="Helical" evidence="1">
    <location>
        <begin position="129"/>
        <end position="151"/>
    </location>
</feature>
<keyword evidence="1" id="KW-1133">Transmembrane helix</keyword>
<evidence type="ECO:0000256" key="1">
    <source>
        <dbReference type="SAM" id="Phobius"/>
    </source>
</evidence>
<keyword evidence="1" id="KW-0472">Membrane</keyword>
<comment type="caution">
    <text evidence="2">The sequence shown here is derived from an EMBL/GenBank/DDBJ whole genome shotgun (WGS) entry which is preliminary data.</text>
</comment>
<evidence type="ECO:0008006" key="4">
    <source>
        <dbReference type="Google" id="ProtNLM"/>
    </source>
</evidence>
<dbReference type="EMBL" id="JAGGLU010000002">
    <property type="protein sequence ID" value="MBP2057400.1"/>
    <property type="molecule type" value="Genomic_DNA"/>
</dbReference>
<sequence length="233" mass="26530">MKTIKDTKWQRIILTLLSLIDAGLIYYPKYALVSDHTKLNCAVFLILAAVLIWLPTETASSIFAINFFYEIGLVLLLVFFASAVSLNGWLIYVLLILVLLTWLGIILLKNRLVEGQTTRLKLIRLAMMLVFAILAYLSGFIAMLMISPLGFIEYRVLIYLGAGLFVYYLVLAGSIWQKWFKGWISWGMILIAVIFHTIFAFSLSIVVVYIPLVCEVILLILVFSMNLNFKKSK</sequence>
<feature type="transmembrane region" description="Helical" evidence="1">
    <location>
        <begin position="12"/>
        <end position="31"/>
    </location>
</feature>
<evidence type="ECO:0000313" key="3">
    <source>
        <dbReference type="Proteomes" id="UP001519292"/>
    </source>
</evidence>
<organism evidence="2 3">
    <name type="scientific">Lactobacillus colini</name>
    <dbReference type="NCBI Taxonomy" id="1819254"/>
    <lineage>
        <taxon>Bacteria</taxon>
        <taxon>Bacillati</taxon>
        <taxon>Bacillota</taxon>
        <taxon>Bacilli</taxon>
        <taxon>Lactobacillales</taxon>
        <taxon>Lactobacillaceae</taxon>
        <taxon>Lactobacillus</taxon>
    </lineage>
</organism>